<keyword evidence="2" id="KW-1185">Reference proteome</keyword>
<dbReference type="Pfam" id="PF19726">
    <property type="entry name" value="DUF6218"/>
    <property type="match status" value="1"/>
</dbReference>
<evidence type="ECO:0000313" key="1">
    <source>
        <dbReference type="EMBL" id="MBB1157104.1"/>
    </source>
</evidence>
<comment type="caution">
    <text evidence="1">The sequence shown here is derived from an EMBL/GenBank/DDBJ whole genome shotgun (WGS) entry which is preliminary data.</text>
</comment>
<proteinExistence type="predicted"/>
<dbReference type="RefSeq" id="WP_182893991.1">
    <property type="nucleotide sequence ID" value="NZ_JACGZW010000010.1"/>
</dbReference>
<name>A0A7W3W1G7_9PSEU</name>
<accession>A0A7W3W1G7</accession>
<dbReference type="Proteomes" id="UP000526734">
    <property type="component" value="Unassembled WGS sequence"/>
</dbReference>
<dbReference type="AlphaFoldDB" id="A0A7W3W1G7"/>
<dbReference type="EMBL" id="JACGZW010000010">
    <property type="protein sequence ID" value="MBB1157104.1"/>
    <property type="molecule type" value="Genomic_DNA"/>
</dbReference>
<evidence type="ECO:0000313" key="2">
    <source>
        <dbReference type="Proteomes" id="UP000526734"/>
    </source>
</evidence>
<organism evidence="1 2">
    <name type="scientific">Amycolatopsis dendrobii</name>
    <dbReference type="NCBI Taxonomy" id="2760662"/>
    <lineage>
        <taxon>Bacteria</taxon>
        <taxon>Bacillati</taxon>
        <taxon>Actinomycetota</taxon>
        <taxon>Actinomycetes</taxon>
        <taxon>Pseudonocardiales</taxon>
        <taxon>Pseudonocardiaceae</taxon>
        <taxon>Amycolatopsis</taxon>
    </lineage>
</organism>
<dbReference type="InterPro" id="IPR046190">
    <property type="entry name" value="DUF6218"/>
</dbReference>
<sequence length="235" mass="25711">MTDAVTDEAAASDAAAFQVPGTAVLAMGGGDDGAESLAVWHVSVAGALTGAWVTPVAEVFGARAAARRVLAFLERRAVAAVYPEKVPGWLEQLTGAADLPERNGWWKRQEFSPAEAFGEIVERRRRYADTVEEERARNKAITELEWVHELSDSVEIGCFEDLRRVAGVRPAVGNPVVSEALTIARTLRWVVSVWAETEKVKNRRRYVREAHGEAEPLPPSWLSAVQVASETRLPL</sequence>
<reference evidence="1 2" key="1">
    <citation type="submission" date="2020-08" db="EMBL/GenBank/DDBJ databases">
        <title>Amycolatopsis sp. nov. DR6-1 isolated from Dendrobium heterocarpum.</title>
        <authorList>
            <person name="Tedsree N."/>
            <person name="Kuncharoen N."/>
            <person name="Likhitwitayawuid K."/>
            <person name="Tanasupawat S."/>
        </authorList>
    </citation>
    <scope>NUCLEOTIDE SEQUENCE [LARGE SCALE GENOMIC DNA]</scope>
    <source>
        <strain evidence="1 2">DR6-1</strain>
    </source>
</reference>
<protein>
    <submittedName>
        <fullName evidence="1">Uncharacterized protein</fullName>
    </submittedName>
</protein>
<gene>
    <name evidence="1" type="ORF">H4281_28500</name>
</gene>